<accession>A0A103XRQ7</accession>
<dbReference type="GO" id="GO:0030619">
    <property type="term" value="F:U1 snRNA binding"/>
    <property type="evidence" value="ECO:0007669"/>
    <property type="project" value="TreeGrafter"/>
</dbReference>
<dbReference type="STRING" id="59895.A0A103XRQ7"/>
<feature type="domain" description="Coilin tudor" evidence="3">
    <location>
        <begin position="496"/>
        <end position="591"/>
    </location>
</feature>
<dbReference type="PANTHER" id="PTHR15197:SF0">
    <property type="entry name" value="COILIN"/>
    <property type="match status" value="1"/>
</dbReference>
<feature type="compositionally biased region" description="Polar residues" evidence="1">
    <location>
        <begin position="700"/>
        <end position="724"/>
    </location>
</feature>
<dbReference type="OMA" id="QHSELMT"/>
<dbReference type="InterPro" id="IPR031722">
    <property type="entry name" value="Coilin_N"/>
</dbReference>
<feature type="region of interest" description="Disordered" evidence="1">
    <location>
        <begin position="616"/>
        <end position="646"/>
    </location>
</feature>
<feature type="compositionally biased region" description="Basic residues" evidence="1">
    <location>
        <begin position="268"/>
        <end position="277"/>
    </location>
</feature>
<dbReference type="InterPro" id="IPR056398">
    <property type="entry name" value="Tudor_Coilin"/>
</dbReference>
<sequence>SHQSPSLDSPRLIYGGGVLERGGARQLSLHQRFVQIPSKHIFSSISIADRSLSLSVRTECVLSACKMETPSLRVRLVFEDRSILSKTQRSDGMDHSWFLLKSQQHRTISDVCTHLLHIFKLRRSCPNGILLSMDGFVLPSFESTEMLKDKEIICVRKKGGDAVEAADAGNLLDKVEVDGLDSEDDGLLLLANDTFDKETGEYQSESEEVDEEQLQDEASPDAVSNKRKASMKLQNSTKKRRRLGVLDDAEDEADAEEIDNVNIDTSHSRKISRKGKLPNRNSKPNEETNRSAATSNKKVKSPSIVKRSEQLQQNIEEVNQVSTAPGAKKIPSRSARRKKAKREWMKELAKISKKKPYSYSKPEVTKAENEEANGRPKGLLHWKQAPNKSVHKNTIDQDAGTGVVSIVTRPGHIRFEPLDEDASVVFLLAISKVDQTPKQTRVSNETLMWNGSSSKRKGKKWSTERFSASRRNDSKRINKEAFKMLFTDAQVPVIDPNDFDKLPPCCSPKEGDVIAYRLLELSSSWIPEFSSFRVGRISYYDARDIVLIPVPEYPIASDKINEDGPNDSLYGEDGTLEINYSALVDVRNLKQYDPDAIEAVSNGVNQTLMSDDKNDAEKMVSNSNDNNMNLSKDSNPGDGEVNPWDRFSKVNSLNAEMSEPNHSSMVITEMNPCSYGAAGPRVAPDANNAESSEKKDEQKGSSSGNPWLNANKQAPSQENGSSLAGWTDAKQAGPSENDNEKGSSWGRPWSSFVISRASPMKEQNKENDWNRGSSRGNGQPWSRGAPRGRGRGRGFGSGRGRGNGRGRGRG</sequence>
<name>A0A103XRQ7_CYNCS</name>
<dbReference type="GO" id="GO:0030620">
    <property type="term" value="F:U2 snRNA binding"/>
    <property type="evidence" value="ECO:0007669"/>
    <property type="project" value="TreeGrafter"/>
</dbReference>
<dbReference type="GO" id="GO:0000387">
    <property type="term" value="P:spliceosomal snRNP assembly"/>
    <property type="evidence" value="ECO:0007669"/>
    <property type="project" value="TreeGrafter"/>
</dbReference>
<feature type="compositionally biased region" description="Polar residues" evidence="1">
    <location>
        <begin position="620"/>
        <end position="634"/>
    </location>
</feature>
<dbReference type="PANTHER" id="PTHR15197">
    <property type="entry name" value="COILIN P80"/>
    <property type="match status" value="1"/>
</dbReference>
<feature type="compositionally biased region" description="Polar residues" evidence="1">
    <location>
        <begin position="770"/>
        <end position="780"/>
    </location>
</feature>
<evidence type="ECO:0000313" key="5">
    <source>
        <dbReference type="Proteomes" id="UP000243975"/>
    </source>
</evidence>
<dbReference type="GO" id="GO:0015030">
    <property type="term" value="C:Cajal body"/>
    <property type="evidence" value="ECO:0007669"/>
    <property type="project" value="TreeGrafter"/>
</dbReference>
<dbReference type="AlphaFoldDB" id="A0A103XRQ7"/>
<dbReference type="Proteomes" id="UP000243975">
    <property type="component" value="Unassembled WGS sequence"/>
</dbReference>
<feature type="compositionally biased region" description="Polar residues" evidence="1">
    <location>
        <begin position="310"/>
        <end position="323"/>
    </location>
</feature>
<feature type="region of interest" description="Disordered" evidence="1">
    <location>
        <begin position="199"/>
        <end position="239"/>
    </location>
</feature>
<evidence type="ECO:0000259" key="3">
    <source>
        <dbReference type="Pfam" id="PF23086"/>
    </source>
</evidence>
<dbReference type="Pfam" id="PF15862">
    <property type="entry name" value="Coilin_N"/>
    <property type="match status" value="1"/>
</dbReference>
<feature type="region of interest" description="Disordered" evidence="1">
    <location>
        <begin position="258"/>
        <end position="342"/>
    </location>
</feature>
<dbReference type="InterPro" id="IPR024822">
    <property type="entry name" value="Coilin"/>
</dbReference>
<dbReference type="EMBL" id="LEKV01004380">
    <property type="protein sequence ID" value="KVH95655.1"/>
    <property type="molecule type" value="Genomic_DNA"/>
</dbReference>
<comment type="caution">
    <text evidence="4">The sequence shown here is derived from an EMBL/GenBank/DDBJ whole genome shotgun (WGS) entry which is preliminary data.</text>
</comment>
<feature type="domain" description="Coilin N-terminal" evidence="2">
    <location>
        <begin position="72"/>
        <end position="243"/>
    </location>
</feature>
<organism evidence="4 5">
    <name type="scientific">Cynara cardunculus var. scolymus</name>
    <name type="common">Globe artichoke</name>
    <name type="synonym">Cynara scolymus</name>
    <dbReference type="NCBI Taxonomy" id="59895"/>
    <lineage>
        <taxon>Eukaryota</taxon>
        <taxon>Viridiplantae</taxon>
        <taxon>Streptophyta</taxon>
        <taxon>Embryophyta</taxon>
        <taxon>Tracheophyta</taxon>
        <taxon>Spermatophyta</taxon>
        <taxon>Magnoliopsida</taxon>
        <taxon>eudicotyledons</taxon>
        <taxon>Gunneridae</taxon>
        <taxon>Pentapetalae</taxon>
        <taxon>asterids</taxon>
        <taxon>campanulids</taxon>
        <taxon>Asterales</taxon>
        <taxon>Asteraceae</taxon>
        <taxon>Carduoideae</taxon>
        <taxon>Cardueae</taxon>
        <taxon>Carduinae</taxon>
        <taxon>Cynara</taxon>
    </lineage>
</organism>
<evidence type="ECO:0000256" key="1">
    <source>
        <dbReference type="SAM" id="MobiDB-lite"/>
    </source>
</evidence>
<feature type="region of interest" description="Disordered" evidence="1">
    <location>
        <begin position="676"/>
        <end position="810"/>
    </location>
</feature>
<evidence type="ECO:0000259" key="2">
    <source>
        <dbReference type="Pfam" id="PF15862"/>
    </source>
</evidence>
<protein>
    <submittedName>
        <fullName evidence="4">Coilin</fullName>
    </submittedName>
</protein>
<feature type="compositionally biased region" description="Basic residues" evidence="1">
    <location>
        <begin position="330"/>
        <end position="341"/>
    </location>
</feature>
<evidence type="ECO:0000313" key="4">
    <source>
        <dbReference type="EMBL" id="KVH95655.1"/>
    </source>
</evidence>
<feature type="compositionally biased region" description="Acidic residues" evidence="1">
    <location>
        <begin position="204"/>
        <end position="219"/>
    </location>
</feature>
<feature type="non-terminal residue" evidence="4">
    <location>
        <position position="1"/>
    </location>
</feature>
<dbReference type="Gramene" id="KVH95655">
    <property type="protein sequence ID" value="KVH95655"/>
    <property type="gene ID" value="Ccrd_002268"/>
</dbReference>
<reference evidence="4 5" key="1">
    <citation type="journal article" date="2016" name="Sci. Rep.">
        <title>The genome sequence of the outbreeding globe artichoke constructed de novo incorporating a phase-aware low-pass sequencing strategy of F1 progeny.</title>
        <authorList>
            <person name="Scaglione D."/>
            <person name="Reyes-Chin-Wo S."/>
            <person name="Acquadro A."/>
            <person name="Froenicke L."/>
            <person name="Portis E."/>
            <person name="Beitel C."/>
            <person name="Tirone M."/>
            <person name="Mauro R."/>
            <person name="Lo Monaco A."/>
            <person name="Mauromicale G."/>
            <person name="Faccioli P."/>
            <person name="Cattivelli L."/>
            <person name="Rieseberg L."/>
            <person name="Michelmore R."/>
            <person name="Lanteri S."/>
        </authorList>
    </citation>
    <scope>NUCLEOTIDE SEQUENCE [LARGE SCALE GENOMIC DNA]</scope>
    <source>
        <strain evidence="4">2C</strain>
    </source>
</reference>
<keyword evidence="5" id="KW-1185">Reference proteome</keyword>
<gene>
    <name evidence="4" type="ORF">Ccrd_002268</name>
</gene>
<proteinExistence type="predicted"/>
<dbReference type="Pfam" id="PF23086">
    <property type="entry name" value="Tudor_Coilin"/>
    <property type="match status" value="1"/>
</dbReference>